<protein>
    <submittedName>
        <fullName evidence="2">Transcriptional regulator</fullName>
    </submittedName>
</protein>
<dbReference type="EMBL" id="JBDIME010000005">
    <property type="protein sequence ID" value="MEN2789629.1"/>
    <property type="molecule type" value="Genomic_DNA"/>
</dbReference>
<dbReference type="InterPro" id="IPR036388">
    <property type="entry name" value="WH-like_DNA-bd_sf"/>
</dbReference>
<dbReference type="Proteomes" id="UP001419910">
    <property type="component" value="Unassembled WGS sequence"/>
</dbReference>
<accession>A0ABU9Y1E6</accession>
<comment type="caution">
    <text evidence="2">The sequence shown here is derived from an EMBL/GenBank/DDBJ whole genome shotgun (WGS) entry which is preliminary data.</text>
</comment>
<sequence length="110" mass="11746">MSLTFDPIIHPPARLQIMAVLATVQDAEFAMLRKTADISDSVLSKHLSALSEAGYVRLRKAAQDGRQRTWASITRAGRAAFRGHVAALQALAGVVEGAAEKVGEPLPVRA</sequence>
<proteinExistence type="predicted"/>
<evidence type="ECO:0000313" key="2">
    <source>
        <dbReference type="EMBL" id="MEN2789629.1"/>
    </source>
</evidence>
<evidence type="ECO:0000313" key="3">
    <source>
        <dbReference type="Proteomes" id="UP001419910"/>
    </source>
</evidence>
<dbReference type="PANTHER" id="PTHR37318">
    <property type="entry name" value="BSL7504 PROTEIN"/>
    <property type="match status" value="1"/>
</dbReference>
<dbReference type="InterPro" id="IPR027395">
    <property type="entry name" value="WH_DNA-bd_dom"/>
</dbReference>
<feature type="domain" description="Winged helix DNA-binding" evidence="1">
    <location>
        <begin position="14"/>
        <end position="91"/>
    </location>
</feature>
<reference evidence="2 3" key="1">
    <citation type="submission" date="2024-05" db="EMBL/GenBank/DDBJ databases">
        <authorList>
            <person name="Liu Q."/>
            <person name="Xin Y.-H."/>
        </authorList>
    </citation>
    <scope>NUCLEOTIDE SEQUENCE [LARGE SCALE GENOMIC DNA]</scope>
    <source>
        <strain evidence="2 3">CGMCC 1.10181</strain>
    </source>
</reference>
<dbReference type="SUPFAM" id="SSF46785">
    <property type="entry name" value="Winged helix' DNA-binding domain"/>
    <property type="match status" value="1"/>
</dbReference>
<gene>
    <name evidence="2" type="ORF">ABC974_08330</name>
</gene>
<dbReference type="Pfam" id="PF13601">
    <property type="entry name" value="HTH_34"/>
    <property type="match status" value="1"/>
</dbReference>
<evidence type="ECO:0000259" key="1">
    <source>
        <dbReference type="Pfam" id="PF13601"/>
    </source>
</evidence>
<name>A0ABU9Y1E6_9SPHN</name>
<organism evidence="2 3">
    <name type="scientific">Sphingomonas oligophenolica</name>
    <dbReference type="NCBI Taxonomy" id="301154"/>
    <lineage>
        <taxon>Bacteria</taxon>
        <taxon>Pseudomonadati</taxon>
        <taxon>Pseudomonadota</taxon>
        <taxon>Alphaproteobacteria</taxon>
        <taxon>Sphingomonadales</taxon>
        <taxon>Sphingomonadaceae</taxon>
        <taxon>Sphingomonas</taxon>
    </lineage>
</organism>
<dbReference type="PANTHER" id="PTHR37318:SF1">
    <property type="entry name" value="BSL7504 PROTEIN"/>
    <property type="match status" value="1"/>
</dbReference>
<dbReference type="RefSeq" id="WP_343889646.1">
    <property type="nucleotide sequence ID" value="NZ_BAAAEH010000022.1"/>
</dbReference>
<keyword evidence="3" id="KW-1185">Reference proteome</keyword>
<dbReference type="Gene3D" id="1.10.10.10">
    <property type="entry name" value="Winged helix-like DNA-binding domain superfamily/Winged helix DNA-binding domain"/>
    <property type="match status" value="1"/>
</dbReference>
<dbReference type="InterPro" id="IPR036390">
    <property type="entry name" value="WH_DNA-bd_sf"/>
</dbReference>